<keyword evidence="1" id="KW-0805">Transcription regulation</keyword>
<keyword evidence="2" id="KW-0238">DNA-binding</keyword>
<dbReference type="CDD" id="cd00090">
    <property type="entry name" value="HTH_ARSR"/>
    <property type="match status" value="1"/>
</dbReference>
<reference evidence="5 6" key="1">
    <citation type="submission" date="2021-01" db="EMBL/GenBank/DDBJ databases">
        <title>Whole genome shotgun sequence of Plantactinospora endophytica NBRC 110450.</title>
        <authorList>
            <person name="Komaki H."/>
            <person name="Tamura T."/>
        </authorList>
    </citation>
    <scope>NUCLEOTIDE SEQUENCE [LARGE SCALE GENOMIC DNA]</scope>
    <source>
        <strain evidence="5 6">NBRC 110450</strain>
    </source>
</reference>
<evidence type="ECO:0000256" key="3">
    <source>
        <dbReference type="ARBA" id="ARBA00023163"/>
    </source>
</evidence>
<dbReference type="SMART" id="SM00418">
    <property type="entry name" value="HTH_ARSR"/>
    <property type="match status" value="1"/>
</dbReference>
<dbReference type="RefSeq" id="WP_239141373.1">
    <property type="nucleotide sequence ID" value="NZ_BONW01000028.1"/>
</dbReference>
<gene>
    <name evidence="5" type="ORF">Pen02_55940</name>
</gene>
<keyword evidence="6" id="KW-1185">Reference proteome</keyword>
<organism evidence="5 6">
    <name type="scientific">Plantactinospora endophytica</name>
    <dbReference type="NCBI Taxonomy" id="673535"/>
    <lineage>
        <taxon>Bacteria</taxon>
        <taxon>Bacillati</taxon>
        <taxon>Actinomycetota</taxon>
        <taxon>Actinomycetes</taxon>
        <taxon>Micromonosporales</taxon>
        <taxon>Micromonosporaceae</taxon>
        <taxon>Plantactinospora</taxon>
    </lineage>
</organism>
<dbReference type="InterPro" id="IPR036388">
    <property type="entry name" value="WH-like_DNA-bd_sf"/>
</dbReference>
<dbReference type="PROSITE" id="PS00846">
    <property type="entry name" value="HTH_ARSR_1"/>
    <property type="match status" value="1"/>
</dbReference>
<dbReference type="NCBIfam" id="NF033788">
    <property type="entry name" value="HTH_metalloreg"/>
    <property type="match status" value="1"/>
</dbReference>
<protein>
    <recommendedName>
        <fullName evidence="4">HTH arsR-type domain-containing protein</fullName>
    </recommendedName>
</protein>
<dbReference type="InterPro" id="IPR001845">
    <property type="entry name" value="HTH_ArsR_DNA-bd_dom"/>
</dbReference>
<proteinExistence type="predicted"/>
<dbReference type="EMBL" id="BONW01000028">
    <property type="protein sequence ID" value="GIG90658.1"/>
    <property type="molecule type" value="Genomic_DNA"/>
</dbReference>
<dbReference type="InterPro" id="IPR018334">
    <property type="entry name" value="ArsR_HTH"/>
</dbReference>
<dbReference type="PRINTS" id="PR00778">
    <property type="entry name" value="HTHARSR"/>
</dbReference>
<name>A0ABQ4E7I3_9ACTN</name>
<evidence type="ECO:0000259" key="4">
    <source>
        <dbReference type="PROSITE" id="PS50987"/>
    </source>
</evidence>
<keyword evidence="3" id="KW-0804">Transcription</keyword>
<dbReference type="PANTHER" id="PTHR33154">
    <property type="entry name" value="TRANSCRIPTIONAL REGULATOR, ARSR FAMILY"/>
    <property type="match status" value="1"/>
</dbReference>
<dbReference type="Gene3D" id="1.10.10.10">
    <property type="entry name" value="Winged helix-like DNA-binding domain superfamily/Winged helix DNA-binding domain"/>
    <property type="match status" value="1"/>
</dbReference>
<accession>A0ABQ4E7I3</accession>
<evidence type="ECO:0000256" key="1">
    <source>
        <dbReference type="ARBA" id="ARBA00023015"/>
    </source>
</evidence>
<dbReference type="InterPro" id="IPR051081">
    <property type="entry name" value="HTH_MetalResp_TranReg"/>
</dbReference>
<comment type="caution">
    <text evidence="5">The sequence shown here is derived from an EMBL/GenBank/DDBJ whole genome shotgun (WGS) entry which is preliminary data.</text>
</comment>
<evidence type="ECO:0000256" key="2">
    <source>
        <dbReference type="ARBA" id="ARBA00023125"/>
    </source>
</evidence>
<dbReference type="PROSITE" id="PS50987">
    <property type="entry name" value="HTH_ARSR_2"/>
    <property type="match status" value="1"/>
</dbReference>
<dbReference type="InterPro" id="IPR011991">
    <property type="entry name" value="ArsR-like_HTH"/>
</dbReference>
<evidence type="ECO:0000313" key="6">
    <source>
        <dbReference type="Proteomes" id="UP000646749"/>
    </source>
</evidence>
<dbReference type="PANTHER" id="PTHR33154:SF18">
    <property type="entry name" value="ARSENICAL RESISTANCE OPERON REPRESSOR"/>
    <property type="match status" value="1"/>
</dbReference>
<feature type="domain" description="HTH arsR-type" evidence="4">
    <location>
        <begin position="21"/>
        <end position="116"/>
    </location>
</feature>
<evidence type="ECO:0000313" key="5">
    <source>
        <dbReference type="EMBL" id="GIG90658.1"/>
    </source>
</evidence>
<sequence length="117" mass="12742">MSRLTSPAEAGPNAAARWDATDDTDAVRIASMCKALGDPVRLRMLTTMATRGQVCVCDLVNASDLSGPTISYHLKVLREAGLVNCQRRGTWVYYWLMPTAVDQLAQCLAAVSARRAR</sequence>
<dbReference type="Pfam" id="PF01022">
    <property type="entry name" value="HTH_5"/>
    <property type="match status" value="1"/>
</dbReference>
<dbReference type="Proteomes" id="UP000646749">
    <property type="component" value="Unassembled WGS sequence"/>
</dbReference>
<dbReference type="SUPFAM" id="SSF46785">
    <property type="entry name" value="Winged helix' DNA-binding domain"/>
    <property type="match status" value="1"/>
</dbReference>
<dbReference type="InterPro" id="IPR036390">
    <property type="entry name" value="WH_DNA-bd_sf"/>
</dbReference>